<dbReference type="AlphaFoldDB" id="A0A2G2Y2Y0"/>
<dbReference type="Gramene" id="PHT64102">
    <property type="protein sequence ID" value="PHT64102"/>
    <property type="gene ID" value="T459_31975"/>
</dbReference>
<keyword evidence="2" id="KW-1185">Reference proteome</keyword>
<evidence type="ECO:0000313" key="2">
    <source>
        <dbReference type="Proteomes" id="UP000222542"/>
    </source>
</evidence>
<protein>
    <recommendedName>
        <fullName evidence="3">BZIP domain-containing protein</fullName>
    </recommendedName>
</protein>
<comment type="caution">
    <text evidence="1">The sequence shown here is derived from an EMBL/GenBank/DDBJ whole genome shotgun (WGS) entry which is preliminary data.</text>
</comment>
<name>A0A2G2Y2Y0_CAPAN</name>
<accession>A0A2G2Y2Y0</accession>
<dbReference type="GO" id="GO:0005634">
    <property type="term" value="C:nucleus"/>
    <property type="evidence" value="ECO:0000318"/>
    <property type="project" value="GO_Central"/>
</dbReference>
<dbReference type="SMR" id="A0A2G2Y2Y0"/>
<proteinExistence type="predicted"/>
<organism evidence="1 2">
    <name type="scientific">Capsicum annuum</name>
    <name type="common">Capsicum pepper</name>
    <dbReference type="NCBI Taxonomy" id="4072"/>
    <lineage>
        <taxon>Eukaryota</taxon>
        <taxon>Viridiplantae</taxon>
        <taxon>Streptophyta</taxon>
        <taxon>Embryophyta</taxon>
        <taxon>Tracheophyta</taxon>
        <taxon>Spermatophyta</taxon>
        <taxon>Magnoliopsida</taxon>
        <taxon>eudicotyledons</taxon>
        <taxon>Gunneridae</taxon>
        <taxon>Pentapetalae</taxon>
        <taxon>asterids</taxon>
        <taxon>lamiids</taxon>
        <taxon>Solanales</taxon>
        <taxon>Solanaceae</taxon>
        <taxon>Solanoideae</taxon>
        <taxon>Capsiceae</taxon>
        <taxon>Capsicum</taxon>
    </lineage>
</organism>
<gene>
    <name evidence="1" type="ORF">T459_31975</name>
</gene>
<dbReference type="OMA" id="EMASQYT"/>
<dbReference type="EMBL" id="AYRZ02000018">
    <property type="protein sequence ID" value="PHT64102.1"/>
    <property type="molecule type" value="Genomic_DNA"/>
</dbReference>
<reference evidence="1 2" key="1">
    <citation type="journal article" date="2014" name="Nat. Genet.">
        <title>Genome sequence of the hot pepper provides insights into the evolution of pungency in Capsicum species.</title>
        <authorList>
            <person name="Kim S."/>
            <person name="Park M."/>
            <person name="Yeom S.I."/>
            <person name="Kim Y.M."/>
            <person name="Lee J.M."/>
            <person name="Lee H.A."/>
            <person name="Seo E."/>
            <person name="Choi J."/>
            <person name="Cheong K."/>
            <person name="Kim K.T."/>
            <person name="Jung K."/>
            <person name="Lee G.W."/>
            <person name="Oh S.K."/>
            <person name="Bae C."/>
            <person name="Kim S.B."/>
            <person name="Lee H.Y."/>
            <person name="Kim S.Y."/>
            <person name="Kim M.S."/>
            <person name="Kang B.C."/>
            <person name="Jo Y.D."/>
            <person name="Yang H.B."/>
            <person name="Jeong H.J."/>
            <person name="Kang W.H."/>
            <person name="Kwon J.K."/>
            <person name="Shin C."/>
            <person name="Lim J.Y."/>
            <person name="Park J.H."/>
            <person name="Huh J.H."/>
            <person name="Kim J.S."/>
            <person name="Kim B.D."/>
            <person name="Cohen O."/>
            <person name="Paran I."/>
            <person name="Suh M.C."/>
            <person name="Lee S.B."/>
            <person name="Kim Y.K."/>
            <person name="Shin Y."/>
            <person name="Noh S.J."/>
            <person name="Park J."/>
            <person name="Seo Y.S."/>
            <person name="Kwon S.Y."/>
            <person name="Kim H.A."/>
            <person name="Park J.M."/>
            <person name="Kim H.J."/>
            <person name="Choi S.B."/>
            <person name="Bosland P.W."/>
            <person name="Reeves G."/>
            <person name="Jo S.H."/>
            <person name="Lee B.W."/>
            <person name="Cho H.T."/>
            <person name="Choi H.S."/>
            <person name="Lee M.S."/>
            <person name="Yu Y."/>
            <person name="Do Choi Y."/>
            <person name="Park B.S."/>
            <person name="van Deynze A."/>
            <person name="Ashrafi H."/>
            <person name="Hill T."/>
            <person name="Kim W.T."/>
            <person name="Pai H.S."/>
            <person name="Ahn H.K."/>
            <person name="Yeam I."/>
            <person name="Giovannoni J.J."/>
            <person name="Rose J.K."/>
            <person name="Sorensen I."/>
            <person name="Lee S.J."/>
            <person name="Kim R.W."/>
            <person name="Choi I.Y."/>
            <person name="Choi B.S."/>
            <person name="Lim J.S."/>
            <person name="Lee Y.H."/>
            <person name="Choi D."/>
        </authorList>
    </citation>
    <scope>NUCLEOTIDE SEQUENCE [LARGE SCALE GENOMIC DNA]</scope>
    <source>
        <strain evidence="2">cv. CM334</strain>
    </source>
</reference>
<reference evidence="1 2" key="2">
    <citation type="journal article" date="2017" name="Genome Biol.">
        <title>New reference genome sequences of hot pepper reveal the massive evolution of plant disease-resistance genes by retroduplication.</title>
        <authorList>
            <person name="Kim S."/>
            <person name="Park J."/>
            <person name="Yeom S.I."/>
            <person name="Kim Y.M."/>
            <person name="Seo E."/>
            <person name="Kim K.T."/>
            <person name="Kim M.S."/>
            <person name="Lee J.M."/>
            <person name="Cheong K."/>
            <person name="Shin H.S."/>
            <person name="Kim S.B."/>
            <person name="Han K."/>
            <person name="Lee J."/>
            <person name="Park M."/>
            <person name="Lee H.A."/>
            <person name="Lee H.Y."/>
            <person name="Lee Y."/>
            <person name="Oh S."/>
            <person name="Lee J.H."/>
            <person name="Choi E."/>
            <person name="Choi E."/>
            <person name="Lee S.E."/>
            <person name="Jeon J."/>
            <person name="Kim H."/>
            <person name="Choi G."/>
            <person name="Song H."/>
            <person name="Lee J."/>
            <person name="Lee S.C."/>
            <person name="Kwon J.K."/>
            <person name="Lee H.Y."/>
            <person name="Koo N."/>
            <person name="Hong Y."/>
            <person name="Kim R.W."/>
            <person name="Kang W.H."/>
            <person name="Huh J.H."/>
            <person name="Kang B.C."/>
            <person name="Yang T.J."/>
            <person name="Lee Y.H."/>
            <person name="Bennetzen J.L."/>
            <person name="Choi D."/>
        </authorList>
    </citation>
    <scope>NUCLEOTIDE SEQUENCE [LARGE SCALE GENOMIC DNA]</scope>
    <source>
        <strain evidence="2">cv. CM334</strain>
    </source>
</reference>
<evidence type="ECO:0000313" key="1">
    <source>
        <dbReference type="EMBL" id="PHT64102.1"/>
    </source>
</evidence>
<sequence>MDLNFTDRKEDKDLDQLIMDDQLDKLYQAYNNYKKERSMDDNIDPKDFMDKYFAQNNCDHLHYDIAESSIMQISRDFEAFEQKELPPTNKTPIEFNNNIDQLGENVDEFEKMVEEMDSGTSQYTSSNVHPSYNPLGCYSSNVNVACYEGDCITRGGDQFISGMASGSSSTVMQISKDFEAFERTKLTPTTETSIDLNDYIDQLGEDVYETERMVEEMASQYTSSDPHPHPFYNNAFGCYNNVVSIANDSSGPVIRYFYCGQKARRKRQKRKYRGVVMSEEHRLQQMAKQKIRNREVAARTHEMRLAREAYLESQHLELLMENDFLKKTVKFLEDHKRVNVPPEPLRRTISGPILI</sequence>
<evidence type="ECO:0008006" key="3">
    <source>
        <dbReference type="Google" id="ProtNLM"/>
    </source>
</evidence>
<dbReference type="Proteomes" id="UP000222542">
    <property type="component" value="Unassembled WGS sequence"/>
</dbReference>